<comment type="caution">
    <text evidence="3">The sequence shown here is derived from an EMBL/GenBank/DDBJ whole genome shotgun (WGS) entry which is preliminary data.</text>
</comment>
<dbReference type="CDD" id="cd16934">
    <property type="entry name" value="HATPase_RsbT-like"/>
    <property type="match status" value="1"/>
</dbReference>
<dbReference type="SUPFAM" id="SSF55874">
    <property type="entry name" value="ATPase domain of HSP90 chaperone/DNA topoisomerase II/histidine kinase"/>
    <property type="match status" value="1"/>
</dbReference>
<keyword evidence="1" id="KW-0723">Serine/threonine-protein kinase</keyword>
<dbReference type="EMBL" id="RSAS01000333">
    <property type="protein sequence ID" value="RRR73515.1"/>
    <property type="molecule type" value="Genomic_DNA"/>
</dbReference>
<keyword evidence="1" id="KW-0418">Kinase</keyword>
<dbReference type="PANTHER" id="PTHR35526:SF3">
    <property type="entry name" value="ANTI-SIGMA-F FACTOR RSBW"/>
    <property type="match status" value="1"/>
</dbReference>
<evidence type="ECO:0000259" key="2">
    <source>
        <dbReference type="Pfam" id="PF13581"/>
    </source>
</evidence>
<dbReference type="GO" id="GO:0004674">
    <property type="term" value="F:protein serine/threonine kinase activity"/>
    <property type="evidence" value="ECO:0007669"/>
    <property type="project" value="UniProtKB-KW"/>
</dbReference>
<dbReference type="AlphaFoldDB" id="A0A426U272"/>
<proteinExistence type="predicted"/>
<evidence type="ECO:0000256" key="1">
    <source>
        <dbReference type="ARBA" id="ARBA00022527"/>
    </source>
</evidence>
<protein>
    <submittedName>
        <fullName evidence="3">Anti-sigma regulatory factor</fullName>
    </submittedName>
</protein>
<feature type="domain" description="Histidine kinase/HSP90-like ATPase" evidence="2">
    <location>
        <begin position="15"/>
        <end position="131"/>
    </location>
</feature>
<dbReference type="Proteomes" id="UP000280307">
    <property type="component" value="Unassembled WGS sequence"/>
</dbReference>
<organism evidence="3 4">
    <name type="scientific">Candidatus Viridilinea halotolerans</name>
    <dbReference type="NCBI Taxonomy" id="2491704"/>
    <lineage>
        <taxon>Bacteria</taxon>
        <taxon>Bacillati</taxon>
        <taxon>Chloroflexota</taxon>
        <taxon>Chloroflexia</taxon>
        <taxon>Chloroflexales</taxon>
        <taxon>Chloroflexineae</taxon>
        <taxon>Oscillochloridaceae</taxon>
        <taxon>Candidatus Viridilinea</taxon>
    </lineage>
</organism>
<gene>
    <name evidence="3" type="ORF">EI684_08640</name>
</gene>
<dbReference type="Gene3D" id="3.30.565.10">
    <property type="entry name" value="Histidine kinase-like ATPase, C-terminal domain"/>
    <property type="match status" value="1"/>
</dbReference>
<dbReference type="InterPro" id="IPR050267">
    <property type="entry name" value="Anti-sigma-factor_SerPK"/>
</dbReference>
<evidence type="ECO:0000313" key="4">
    <source>
        <dbReference type="Proteomes" id="UP000280307"/>
    </source>
</evidence>
<name>A0A426U272_9CHLR</name>
<dbReference type="InterPro" id="IPR036890">
    <property type="entry name" value="HATPase_C_sf"/>
</dbReference>
<dbReference type="Pfam" id="PF13581">
    <property type="entry name" value="HATPase_c_2"/>
    <property type="match status" value="1"/>
</dbReference>
<evidence type="ECO:0000313" key="3">
    <source>
        <dbReference type="EMBL" id="RRR73515.1"/>
    </source>
</evidence>
<sequence length="144" mass="15538">MPAPVSCSIMREVDVYVAMSHARELATELGFGATDRTRIEIVVLELTRNLLVHAGGGTLTFDRLHDPAHGIGLVVEALDQGPGIVNIDLALQDGYSTAHTLGSGLPGVRRLMDDFHITSTVGVGTHVRAVKWLQQPQRRAIYGC</sequence>
<accession>A0A426U272</accession>
<reference evidence="3 4" key="1">
    <citation type="submission" date="2018-12" db="EMBL/GenBank/DDBJ databases">
        <title>Genome Sequence of Candidatus Viridilinea halotolerans isolated from saline sulfide-rich spring.</title>
        <authorList>
            <person name="Grouzdev D.S."/>
            <person name="Burganskaya E.I."/>
            <person name="Krutkina M.S."/>
            <person name="Sukhacheva M.V."/>
            <person name="Gorlenko V.M."/>
        </authorList>
    </citation>
    <scope>NUCLEOTIDE SEQUENCE [LARGE SCALE GENOMIC DNA]</scope>
    <source>
        <strain evidence="3">Chok-6</strain>
    </source>
</reference>
<dbReference type="PANTHER" id="PTHR35526">
    <property type="entry name" value="ANTI-SIGMA-F FACTOR RSBW-RELATED"/>
    <property type="match status" value="1"/>
</dbReference>
<dbReference type="InterPro" id="IPR003594">
    <property type="entry name" value="HATPase_dom"/>
</dbReference>
<keyword evidence="1" id="KW-0808">Transferase</keyword>